<evidence type="ECO:0000313" key="2">
    <source>
        <dbReference type="EMBL" id="SAZ50806.1"/>
    </source>
</evidence>
<gene>
    <name evidence="2" type="primary">yagK</name>
    <name evidence="2" type="ORF">CITRO92_2381</name>
</gene>
<dbReference type="Pfam" id="PF11726">
    <property type="entry name" value="YagK_YfjJ_C"/>
    <property type="match status" value="1"/>
</dbReference>
<evidence type="ECO:0000259" key="1">
    <source>
        <dbReference type="Pfam" id="PF11726"/>
    </source>
</evidence>
<dbReference type="EMBL" id="LT556085">
    <property type="protein sequence ID" value="SAZ50806.1"/>
    <property type="molecule type" value="Genomic_DNA"/>
</dbReference>
<accession>A0AAX2BIV8</accession>
<name>A0AAX2BIV8_CITAM</name>
<dbReference type="AlphaFoldDB" id="A0AAX2BIV8"/>
<dbReference type="InterPro" id="IPR057271">
    <property type="entry name" value="YagK_YfjJ_C"/>
</dbReference>
<dbReference type="Proteomes" id="UP000245995">
    <property type="component" value="Chromosome CITRO92"/>
</dbReference>
<feature type="domain" description="YagK/YfjJ C-terminal" evidence="1">
    <location>
        <begin position="28"/>
        <end position="203"/>
    </location>
</feature>
<dbReference type="RefSeq" id="WP_109739910.1">
    <property type="nucleotide sequence ID" value="NZ_JADVNW010000013.1"/>
</dbReference>
<organism evidence="2 3">
    <name type="scientific">Citrobacter amalonaticus</name>
    <dbReference type="NCBI Taxonomy" id="35703"/>
    <lineage>
        <taxon>Bacteria</taxon>
        <taxon>Pseudomonadati</taxon>
        <taxon>Pseudomonadota</taxon>
        <taxon>Gammaproteobacteria</taxon>
        <taxon>Enterobacterales</taxon>
        <taxon>Enterobacteriaceae</taxon>
        <taxon>Citrobacter</taxon>
    </lineage>
</organism>
<sequence>MKQYQGSHGLHVAAWRDSIIDVLDNASNEFSRIMAVRVDLHYPRILDNGDTVCCFPNLKSGEISRFINSLKAMLAAHEYRRAQNGTRIYPNTLRDMWGKEYSQSGKCHYHACLVFNKDAYYHLGSYDDDCLRGMIINAWYSALGLQLEDCLGLVHFPENGKYILDKNKPSFIFDYHDLLKRLEYLTKVDSKVFGEGDRNFGCSRG</sequence>
<evidence type="ECO:0000313" key="3">
    <source>
        <dbReference type="Proteomes" id="UP000245995"/>
    </source>
</evidence>
<proteinExistence type="predicted"/>
<protein>
    <recommendedName>
        <fullName evidence="1">YagK/YfjJ C-terminal domain-containing protein</fullName>
    </recommendedName>
</protein>
<reference evidence="2 3" key="1">
    <citation type="submission" date="2016-04" db="EMBL/GenBank/DDBJ databases">
        <authorList>
            <person name="Regsiter A."/>
            <person name="William W."/>
        </authorList>
    </citation>
    <scope>NUCLEOTIDE SEQUENCE [LARGE SCALE GENOMIC DNA]</scope>
    <source>
        <strain evidence="2 3">92</strain>
    </source>
</reference>